<comment type="caution">
    <text evidence="1">The sequence shown here is derived from an EMBL/GenBank/DDBJ whole genome shotgun (WGS) entry which is preliminary data.</text>
</comment>
<proteinExistence type="predicted"/>
<evidence type="ECO:0000313" key="1">
    <source>
        <dbReference type="EMBL" id="CAK5041543.1"/>
    </source>
</evidence>
<accession>A0ACB0YCU7</accession>
<gene>
    <name evidence="1" type="ORF">MENTE1834_LOCUS10552</name>
</gene>
<dbReference type="Proteomes" id="UP001497535">
    <property type="component" value="Unassembled WGS sequence"/>
</dbReference>
<evidence type="ECO:0000313" key="2">
    <source>
        <dbReference type="Proteomes" id="UP001497535"/>
    </source>
</evidence>
<organism evidence="1 2">
    <name type="scientific">Meloidogyne enterolobii</name>
    <name type="common">Root-knot nematode worm</name>
    <name type="synonym">Meloidogyne mayaguensis</name>
    <dbReference type="NCBI Taxonomy" id="390850"/>
    <lineage>
        <taxon>Eukaryota</taxon>
        <taxon>Metazoa</taxon>
        <taxon>Ecdysozoa</taxon>
        <taxon>Nematoda</taxon>
        <taxon>Chromadorea</taxon>
        <taxon>Rhabditida</taxon>
        <taxon>Tylenchina</taxon>
        <taxon>Tylenchomorpha</taxon>
        <taxon>Tylenchoidea</taxon>
        <taxon>Meloidogynidae</taxon>
        <taxon>Meloidogyninae</taxon>
        <taxon>Meloidogyne</taxon>
    </lineage>
</organism>
<sequence>MIGIPLFLIILAEVGKLLSHGLRKLYKKMHKMKRIPEAARKMSEPMKVIII</sequence>
<name>A0ACB0YCU7_MELEN</name>
<reference evidence="1" key="1">
    <citation type="submission" date="2023-11" db="EMBL/GenBank/DDBJ databases">
        <authorList>
            <person name="Poullet M."/>
        </authorList>
    </citation>
    <scope>NUCLEOTIDE SEQUENCE</scope>
    <source>
        <strain evidence="1">E1834</strain>
    </source>
</reference>
<keyword evidence="2" id="KW-1185">Reference proteome</keyword>
<protein>
    <submittedName>
        <fullName evidence="1">Uncharacterized protein</fullName>
    </submittedName>
</protein>
<dbReference type="EMBL" id="CAVMJV010000010">
    <property type="protein sequence ID" value="CAK5041543.1"/>
    <property type="molecule type" value="Genomic_DNA"/>
</dbReference>